<dbReference type="InterPro" id="IPR004360">
    <property type="entry name" value="Glyas_Fos-R_dOase_dom"/>
</dbReference>
<proteinExistence type="predicted"/>
<dbReference type="RefSeq" id="WP_133404694.1">
    <property type="nucleotide sequence ID" value="NZ_SMTK01000005.1"/>
</dbReference>
<organism evidence="2 3">
    <name type="scientific">Arthrobacter crusticola</name>
    <dbReference type="NCBI Taxonomy" id="2547960"/>
    <lineage>
        <taxon>Bacteria</taxon>
        <taxon>Bacillati</taxon>
        <taxon>Actinomycetota</taxon>
        <taxon>Actinomycetes</taxon>
        <taxon>Micrococcales</taxon>
        <taxon>Micrococcaceae</taxon>
        <taxon>Arthrobacter</taxon>
    </lineage>
</organism>
<feature type="domain" description="VOC" evidence="1">
    <location>
        <begin position="4"/>
        <end position="127"/>
    </location>
</feature>
<sequence>MDSTVNVITLGVRSLGASLAFYADGLGWTPKLSVPEEVAFFQVGHGLLLSLFRMDHLAAEAGGGGPGNPQLFTLAHNVDSPEAVDAVLHEAAAAGGTIVAAGTQMSWGGYSGYFADPDGFRWEVCYNPGLRVEPDGTVSIVEIA</sequence>
<evidence type="ECO:0000313" key="3">
    <source>
        <dbReference type="Proteomes" id="UP000295411"/>
    </source>
</evidence>
<comment type="caution">
    <text evidence="2">The sequence shown here is derived from an EMBL/GenBank/DDBJ whole genome shotgun (WGS) entry which is preliminary data.</text>
</comment>
<dbReference type="Pfam" id="PF00903">
    <property type="entry name" value="Glyoxalase"/>
    <property type="match status" value="1"/>
</dbReference>
<dbReference type="InterPro" id="IPR029068">
    <property type="entry name" value="Glyas_Bleomycin-R_OHBP_Dase"/>
</dbReference>
<dbReference type="EMBL" id="SMTK01000005">
    <property type="protein sequence ID" value="TDK24010.1"/>
    <property type="molecule type" value="Genomic_DNA"/>
</dbReference>
<accession>A0A4R5TTI5</accession>
<dbReference type="OrthoDB" id="9798430at2"/>
<dbReference type="InterPro" id="IPR037523">
    <property type="entry name" value="VOC_core"/>
</dbReference>
<evidence type="ECO:0000259" key="1">
    <source>
        <dbReference type="PROSITE" id="PS51819"/>
    </source>
</evidence>
<evidence type="ECO:0000313" key="2">
    <source>
        <dbReference type="EMBL" id="TDK24010.1"/>
    </source>
</evidence>
<dbReference type="Proteomes" id="UP000295411">
    <property type="component" value="Unassembled WGS sequence"/>
</dbReference>
<keyword evidence="3" id="KW-1185">Reference proteome</keyword>
<reference evidence="2 3" key="1">
    <citation type="submission" date="2019-03" db="EMBL/GenBank/DDBJ databases">
        <title>Arthrobacter sp. nov., an bacterium isolated from biocrust in Mu Us Desert.</title>
        <authorList>
            <person name="Lixiong L."/>
        </authorList>
    </citation>
    <scope>NUCLEOTIDE SEQUENCE [LARGE SCALE GENOMIC DNA]</scope>
    <source>
        <strain evidence="2 3">SLN-3</strain>
    </source>
</reference>
<dbReference type="PANTHER" id="PTHR36503:SF1">
    <property type="entry name" value="BLR2520 PROTEIN"/>
    <property type="match status" value="1"/>
</dbReference>
<dbReference type="Gene3D" id="3.10.180.10">
    <property type="entry name" value="2,3-Dihydroxybiphenyl 1,2-Dioxygenase, domain 1"/>
    <property type="match status" value="1"/>
</dbReference>
<dbReference type="AlphaFoldDB" id="A0A4R5TTI5"/>
<protein>
    <submittedName>
        <fullName evidence="2">Glyoxalase</fullName>
    </submittedName>
</protein>
<dbReference type="SUPFAM" id="SSF54593">
    <property type="entry name" value="Glyoxalase/Bleomycin resistance protein/Dihydroxybiphenyl dioxygenase"/>
    <property type="match status" value="1"/>
</dbReference>
<gene>
    <name evidence="2" type="ORF">E2F48_14575</name>
</gene>
<dbReference type="PROSITE" id="PS51819">
    <property type="entry name" value="VOC"/>
    <property type="match status" value="1"/>
</dbReference>
<dbReference type="PANTHER" id="PTHR36503">
    <property type="entry name" value="BLR2520 PROTEIN"/>
    <property type="match status" value="1"/>
</dbReference>
<name>A0A4R5TTI5_9MICC</name>